<accession>K9HXF1</accession>
<dbReference type="InterPro" id="IPR024096">
    <property type="entry name" value="NO_sig/Golgi_transp_ligand-bd"/>
</dbReference>
<reference evidence="2 3" key="1">
    <citation type="journal article" date="2013" name="Genome Announc.">
        <title>Draft Genome Sequence of an Alphaproteobacterium, Caenispirillum salinarum AK4(T), Isolated from a Solar Saltern.</title>
        <authorList>
            <person name="Khatri I."/>
            <person name="Singh A."/>
            <person name="Korpole S."/>
            <person name="Pinnaka A.K."/>
            <person name="Subramanian S."/>
        </authorList>
    </citation>
    <scope>NUCLEOTIDE SEQUENCE [LARGE SCALE GENOMIC DNA]</scope>
    <source>
        <strain evidence="2 3">AK4</strain>
    </source>
</reference>
<evidence type="ECO:0000313" key="2">
    <source>
        <dbReference type="EMBL" id="EKV32861.1"/>
    </source>
</evidence>
<organism evidence="2 3">
    <name type="scientific">Caenispirillum salinarum AK4</name>
    <dbReference type="NCBI Taxonomy" id="1238182"/>
    <lineage>
        <taxon>Bacteria</taxon>
        <taxon>Pseudomonadati</taxon>
        <taxon>Pseudomonadota</taxon>
        <taxon>Alphaproteobacteria</taxon>
        <taxon>Rhodospirillales</taxon>
        <taxon>Novispirillaceae</taxon>
        <taxon>Caenispirillum</taxon>
    </lineage>
</organism>
<dbReference type="PANTHER" id="PTHR35090:SF1">
    <property type="entry name" value="SLR0144 PROTEIN"/>
    <property type="match status" value="1"/>
</dbReference>
<dbReference type="InterPro" id="IPR010249">
    <property type="entry name" value="BchJ"/>
</dbReference>
<dbReference type="STRING" id="1238182.C882_1699"/>
<dbReference type="GO" id="GO:0030494">
    <property type="term" value="P:bacteriochlorophyll biosynthetic process"/>
    <property type="evidence" value="ECO:0007669"/>
    <property type="project" value="InterPro"/>
</dbReference>
<dbReference type="RefSeq" id="WP_009538688.1">
    <property type="nucleotide sequence ID" value="NZ_ANHY01000002.1"/>
</dbReference>
<keyword evidence="3" id="KW-1185">Reference proteome</keyword>
<feature type="domain" description="4-vinyl reductase 4VR" evidence="1">
    <location>
        <begin position="149"/>
        <end position="212"/>
    </location>
</feature>
<dbReference type="OrthoDB" id="2080515at2"/>
<proteinExistence type="predicted"/>
<protein>
    <submittedName>
        <fullName evidence="2">Protein BchJ, involved in reduction of C-8 vinyl of divinyl protochlorophyllide</fullName>
    </submittedName>
</protein>
<dbReference type="InterPro" id="IPR004096">
    <property type="entry name" value="V4R"/>
</dbReference>
<sequence>MGTVALQEHAPDPALAAAAGVIGPNALIQVAAALKDSHGPAEAAAVFARAGLSRFLDQPPETMVDERFVTALHATLRARLGVAEARAVADDAGVRTAGYLLAHRIPSAAQRVLGVLPPVLAARMLMGSIGAHAWTFAGGGAFTYRADRPVVFSVEGCPLCRDAHAAPGAVLCDYYAGTFRHLFRTLVTPRARVAQTACQAAGAAACTFTITW</sequence>
<dbReference type="GO" id="GO:0015979">
    <property type="term" value="P:photosynthesis"/>
    <property type="evidence" value="ECO:0007669"/>
    <property type="project" value="InterPro"/>
</dbReference>
<dbReference type="AlphaFoldDB" id="K9HXF1"/>
<evidence type="ECO:0000313" key="3">
    <source>
        <dbReference type="Proteomes" id="UP000009881"/>
    </source>
</evidence>
<evidence type="ECO:0000259" key="1">
    <source>
        <dbReference type="SMART" id="SM00989"/>
    </source>
</evidence>
<dbReference type="Gene3D" id="3.30.1380.20">
    <property type="entry name" value="Trafficking protein particle complex subunit 3"/>
    <property type="match status" value="1"/>
</dbReference>
<dbReference type="Pfam" id="PF02830">
    <property type="entry name" value="V4R"/>
    <property type="match status" value="1"/>
</dbReference>
<dbReference type="EMBL" id="ANHY01000002">
    <property type="protein sequence ID" value="EKV32861.1"/>
    <property type="molecule type" value="Genomic_DNA"/>
</dbReference>
<dbReference type="PANTHER" id="PTHR35090">
    <property type="entry name" value="DNA-DIRECTED RNA POLYMERASE SUBUNIT I"/>
    <property type="match status" value="1"/>
</dbReference>
<dbReference type="NCBIfam" id="TIGR02019">
    <property type="entry name" value="BchJ"/>
    <property type="match status" value="1"/>
</dbReference>
<comment type="caution">
    <text evidence="2">The sequence shown here is derived from an EMBL/GenBank/DDBJ whole genome shotgun (WGS) entry which is preliminary data.</text>
</comment>
<dbReference type="eggNOG" id="COG1719">
    <property type="taxonomic scope" value="Bacteria"/>
</dbReference>
<name>K9HXF1_9PROT</name>
<dbReference type="SUPFAM" id="SSF111126">
    <property type="entry name" value="Ligand-binding domain in the NO signalling and Golgi transport"/>
    <property type="match status" value="1"/>
</dbReference>
<dbReference type="Proteomes" id="UP000009881">
    <property type="component" value="Unassembled WGS sequence"/>
</dbReference>
<dbReference type="SMART" id="SM00989">
    <property type="entry name" value="V4R"/>
    <property type="match status" value="1"/>
</dbReference>
<gene>
    <name evidence="2" type="ORF">C882_1699</name>
</gene>